<feature type="region of interest" description="Disordered" evidence="1">
    <location>
        <begin position="647"/>
        <end position="678"/>
    </location>
</feature>
<feature type="compositionally biased region" description="Basic and acidic residues" evidence="1">
    <location>
        <begin position="215"/>
        <end position="235"/>
    </location>
</feature>
<feature type="compositionally biased region" description="Polar residues" evidence="1">
    <location>
        <begin position="662"/>
        <end position="673"/>
    </location>
</feature>
<organism evidence="2 3">
    <name type="scientific">Neocucurbitaria cava</name>
    <dbReference type="NCBI Taxonomy" id="798079"/>
    <lineage>
        <taxon>Eukaryota</taxon>
        <taxon>Fungi</taxon>
        <taxon>Dikarya</taxon>
        <taxon>Ascomycota</taxon>
        <taxon>Pezizomycotina</taxon>
        <taxon>Dothideomycetes</taxon>
        <taxon>Pleosporomycetidae</taxon>
        <taxon>Pleosporales</taxon>
        <taxon>Pleosporineae</taxon>
        <taxon>Cucurbitariaceae</taxon>
        <taxon>Neocucurbitaria</taxon>
    </lineage>
</organism>
<feature type="compositionally biased region" description="Acidic residues" evidence="1">
    <location>
        <begin position="526"/>
        <end position="540"/>
    </location>
</feature>
<feature type="region of interest" description="Disordered" evidence="1">
    <location>
        <begin position="211"/>
        <end position="251"/>
    </location>
</feature>
<comment type="caution">
    <text evidence="2">The sequence shown here is derived from an EMBL/GenBank/DDBJ whole genome shotgun (WGS) entry which is preliminary data.</text>
</comment>
<name>A0A9W8Y1B7_9PLEO</name>
<feature type="compositionally biased region" description="Polar residues" evidence="1">
    <location>
        <begin position="762"/>
        <end position="771"/>
    </location>
</feature>
<feature type="region of interest" description="Disordered" evidence="1">
    <location>
        <begin position="464"/>
        <end position="572"/>
    </location>
</feature>
<feature type="compositionally biased region" description="Low complexity" evidence="1">
    <location>
        <begin position="779"/>
        <end position="790"/>
    </location>
</feature>
<dbReference type="OrthoDB" id="3787206at2759"/>
<evidence type="ECO:0000313" key="3">
    <source>
        <dbReference type="Proteomes" id="UP001140560"/>
    </source>
</evidence>
<dbReference type="AlphaFoldDB" id="A0A9W8Y1B7"/>
<feature type="region of interest" description="Disordered" evidence="1">
    <location>
        <begin position="390"/>
        <end position="413"/>
    </location>
</feature>
<feature type="region of interest" description="Disordered" evidence="1">
    <location>
        <begin position="1119"/>
        <end position="1166"/>
    </location>
</feature>
<feature type="region of interest" description="Disordered" evidence="1">
    <location>
        <begin position="753"/>
        <end position="887"/>
    </location>
</feature>
<reference evidence="2" key="1">
    <citation type="submission" date="2022-10" db="EMBL/GenBank/DDBJ databases">
        <title>Tapping the CABI collections for fungal endophytes: first genome assemblies for Collariella, Neodidymelliopsis, Ascochyta clinopodiicola, Didymella pomorum, Didymosphaeria variabile, Neocosmospora piperis and Neocucurbitaria cava.</title>
        <authorList>
            <person name="Hill R."/>
        </authorList>
    </citation>
    <scope>NUCLEOTIDE SEQUENCE</scope>
    <source>
        <strain evidence="2">IMI 356814</strain>
    </source>
</reference>
<feature type="compositionally biased region" description="Polar residues" evidence="1">
    <location>
        <begin position="804"/>
        <end position="831"/>
    </location>
</feature>
<keyword evidence="3" id="KW-1185">Reference proteome</keyword>
<evidence type="ECO:0000313" key="2">
    <source>
        <dbReference type="EMBL" id="KAJ4365257.1"/>
    </source>
</evidence>
<feature type="compositionally biased region" description="Pro residues" evidence="1">
    <location>
        <begin position="647"/>
        <end position="658"/>
    </location>
</feature>
<protein>
    <submittedName>
        <fullName evidence="2">Uncharacterized protein</fullName>
    </submittedName>
</protein>
<feature type="compositionally biased region" description="Acidic residues" evidence="1">
    <location>
        <begin position="494"/>
        <end position="503"/>
    </location>
</feature>
<feature type="compositionally biased region" description="Acidic residues" evidence="1">
    <location>
        <begin position="1139"/>
        <end position="1166"/>
    </location>
</feature>
<proteinExistence type="predicted"/>
<feature type="compositionally biased region" description="Basic and acidic residues" evidence="1">
    <location>
        <begin position="1119"/>
        <end position="1138"/>
    </location>
</feature>
<feature type="compositionally biased region" description="Low complexity" evidence="1">
    <location>
        <begin position="833"/>
        <end position="865"/>
    </location>
</feature>
<feature type="compositionally biased region" description="Basic and acidic residues" evidence="1">
    <location>
        <begin position="482"/>
        <end position="493"/>
    </location>
</feature>
<sequence>MASFGKVLDLFDDRYLNIQDVFGNVEPLPTLVPYDKYTQNVLVYRMDTDRDIFMALIQDFTDRAAREIGKEIWTWCVQWNVEEQDPNHLSVTSHSPKRPRLDLDLPEASSNPPAPQRRPYALNIIEKRLIAPALMQEEDMLRILIDIVQINSSLVPNFVEFLYRWIDFYEGDGTALKAALYHEIPSLWDFEYHPLVLPADLIKKTNLDRPLGAEANKDSDKDEVDSKMPNTREAEGPAQGPFTKNTREKPDIAAMERHTEESERLQYREVKFGMQPPKLSEPIPPLINVPRDQHKRTKYYTACFRSRQRALALLIEAGISISQINSYTRNQKEHPRDTPLKGEGNGLRHYQKDAEYAQERYGEVEKEMAQRDKNMEITISNRLAAEAQLAAHTAQPGGSSGVPLIPPTPPYERKPDLAAAMMKRIYAGRRWGETRINVVPGPLVGMMKSKLFEGAKDRRAYETLGMSHIQPRNGLPLPRFPTRPEDSGPHHDGDEDSDSDDDSQAPRNDRSLRRRRTQHAESESDHDGEEDLDSDDDSQDWPDAPGFTLSSMADLPRPSNSISRLMGESSPDDNRRLEMAAQRTVAQIIGLFPQYADYYNLVVNHPEMFPAPPATPSEAVSRLEFASPEPPGPVEVVRQTPARPSLAVPPLPHIPPRVSPAATGSGTTANPSQLPTLPALPPLPRAATTMVSYPIPQIDPALYTHRAGDGTFANLRNPPQMPQLPPFPIAPGLSNITAPPAFAQRLAAMQRALFPNGPNLPPSTSMASQPSAIAHGLQAPSSSTTNTPATQRPQPQLHIPPLPASTSMASQPSSIALSPQDPSSSTTNTPAIQRPQVQLHLPPLPTLTPSSSTTTPSTQRPQPQLQLPPLPTLPARGPGLTPPLPGIQRNVPPLNLAPFTRIPLTSLAPNLLATSPFQKPSLGMPIQIYFPKIVVPGTMLGPGGAKLGDGGVTQTDAMLVGYAQPGSGKIVLSSAFFLPVGVWKNMLRRVTKGAYHVLETYAGPEAQSKLDPSTLLGSQYGKGSGMGPHDAAKEMDDTTIPHRTAYSKLAQAYAIMTTAKNREEELTKRWRATKGLMMRYDRGAVWEGWAATLDRGIEMTAKDRIGAFVDRWLIDEGTDNKPLRTEEDYEMERRRKEVEEELEAWENGDYDEDDYDDEDEVMGYGL</sequence>
<accession>A0A9W8Y1B7</accession>
<gene>
    <name evidence="2" type="ORF">N0V83_008876</name>
</gene>
<dbReference type="EMBL" id="JAPEUY010000016">
    <property type="protein sequence ID" value="KAJ4365257.1"/>
    <property type="molecule type" value="Genomic_DNA"/>
</dbReference>
<dbReference type="Proteomes" id="UP001140560">
    <property type="component" value="Unassembled WGS sequence"/>
</dbReference>
<evidence type="ECO:0000256" key="1">
    <source>
        <dbReference type="SAM" id="MobiDB-lite"/>
    </source>
</evidence>
<feature type="region of interest" description="Disordered" evidence="1">
    <location>
        <begin position="87"/>
        <end position="116"/>
    </location>
</feature>